<feature type="region of interest" description="Disordered" evidence="1">
    <location>
        <begin position="1"/>
        <end position="141"/>
    </location>
</feature>
<feature type="compositionally biased region" description="Polar residues" evidence="1">
    <location>
        <begin position="24"/>
        <end position="42"/>
    </location>
</feature>
<keyword evidence="3" id="KW-1185">Reference proteome</keyword>
<dbReference type="STRING" id="1658172.A0A1B7NKM0"/>
<dbReference type="EMBL" id="LGUA01003163">
    <property type="protein sequence ID" value="OAX77167.1"/>
    <property type="molecule type" value="Genomic_DNA"/>
</dbReference>
<feature type="region of interest" description="Disordered" evidence="1">
    <location>
        <begin position="147"/>
        <end position="166"/>
    </location>
</feature>
<dbReference type="AlphaFoldDB" id="A0A1B7NKM0"/>
<protein>
    <submittedName>
        <fullName evidence="2">Uncharacterized protein</fullName>
    </submittedName>
</protein>
<comment type="caution">
    <text evidence="2">The sequence shown here is derived from an EMBL/GenBank/DDBJ whole genome shotgun (WGS) entry which is preliminary data.</text>
</comment>
<name>A0A1B7NKM0_9EURO</name>
<sequence>MASLQSSSAQNNNNNNNNGHIDINTPQNHGPHSSTSASLTTDEPTRPRARSRPTADLNSNLHYDLVAGTEEPADRHRHTAGKTVIGNNRQSYQDATELVDLPPLRPPPLDHSGEVDGDNDDNNGANRSKPASISTTSSGSVRLVVQRTTSTQQTGSGAASSGSNKNKGILVGVKRFWSRHISMTVPRSQNRDHFGCLGGALRLENQPLVVLEIRKIGQPTLVESTPFIIKKKQHNFPSHPCYF</sequence>
<feature type="compositionally biased region" description="Low complexity" evidence="1">
    <location>
        <begin position="148"/>
        <end position="166"/>
    </location>
</feature>
<evidence type="ECO:0000313" key="3">
    <source>
        <dbReference type="Proteomes" id="UP000091918"/>
    </source>
</evidence>
<gene>
    <name evidence="2" type="ORF">ACJ72_08537</name>
</gene>
<dbReference type="OrthoDB" id="199599at2759"/>
<evidence type="ECO:0000313" key="2">
    <source>
        <dbReference type="EMBL" id="OAX77167.1"/>
    </source>
</evidence>
<dbReference type="Proteomes" id="UP000091918">
    <property type="component" value="Unassembled WGS sequence"/>
</dbReference>
<proteinExistence type="predicted"/>
<feature type="compositionally biased region" description="Polar residues" evidence="1">
    <location>
        <begin position="1"/>
        <end position="10"/>
    </location>
</feature>
<feature type="compositionally biased region" description="Polar residues" evidence="1">
    <location>
        <begin position="85"/>
        <end position="94"/>
    </location>
</feature>
<accession>A0A1B7NKM0</accession>
<feature type="compositionally biased region" description="Polar residues" evidence="1">
    <location>
        <begin position="129"/>
        <end position="140"/>
    </location>
</feature>
<reference evidence="2 3" key="1">
    <citation type="submission" date="2015-07" db="EMBL/GenBank/DDBJ databases">
        <title>Emmonsia species relationships and genome sequence.</title>
        <authorList>
            <person name="Cuomo C.A."/>
            <person name="Schwartz I.S."/>
            <person name="Kenyon C."/>
            <person name="de Hoog G.S."/>
            <person name="Govender N.P."/>
            <person name="Botha A."/>
            <person name="Moreno L."/>
            <person name="de Vries M."/>
            <person name="Munoz J.F."/>
            <person name="Stielow J.B."/>
        </authorList>
    </citation>
    <scope>NUCLEOTIDE SEQUENCE [LARGE SCALE GENOMIC DNA]</scope>
    <source>
        <strain evidence="2 3">CBS 136260</strain>
    </source>
</reference>
<organism evidence="2 3">
    <name type="scientific">Emergomyces africanus</name>
    <dbReference type="NCBI Taxonomy" id="1955775"/>
    <lineage>
        <taxon>Eukaryota</taxon>
        <taxon>Fungi</taxon>
        <taxon>Dikarya</taxon>
        <taxon>Ascomycota</taxon>
        <taxon>Pezizomycotina</taxon>
        <taxon>Eurotiomycetes</taxon>
        <taxon>Eurotiomycetidae</taxon>
        <taxon>Onygenales</taxon>
        <taxon>Ajellomycetaceae</taxon>
        <taxon>Emergomyces</taxon>
    </lineage>
</organism>
<evidence type="ECO:0000256" key="1">
    <source>
        <dbReference type="SAM" id="MobiDB-lite"/>
    </source>
</evidence>